<dbReference type="Pfam" id="PF08242">
    <property type="entry name" value="Methyltransf_12"/>
    <property type="match status" value="1"/>
</dbReference>
<evidence type="ECO:0000256" key="1">
    <source>
        <dbReference type="ARBA" id="ARBA00022450"/>
    </source>
</evidence>
<keyword evidence="3" id="KW-0808">Transferase</keyword>
<dbReference type="InterPro" id="IPR013149">
    <property type="entry name" value="ADH-like_C"/>
</dbReference>
<dbReference type="InterPro" id="IPR042104">
    <property type="entry name" value="PKS_dehydratase_sf"/>
</dbReference>
<feature type="region of interest" description="Disordered" evidence="8">
    <location>
        <begin position="2785"/>
        <end position="2804"/>
    </location>
</feature>
<dbReference type="Gene3D" id="3.90.180.10">
    <property type="entry name" value="Medium-chain alcohol dehydrogenases, catalytic domain"/>
    <property type="match status" value="1"/>
</dbReference>
<dbReference type="CDD" id="cd02440">
    <property type="entry name" value="AdoMet_MTases"/>
    <property type="match status" value="1"/>
</dbReference>
<evidence type="ECO:0000256" key="3">
    <source>
        <dbReference type="ARBA" id="ARBA00022679"/>
    </source>
</evidence>
<dbReference type="InterPro" id="IPR020807">
    <property type="entry name" value="PKS_DH"/>
</dbReference>
<dbReference type="Gene3D" id="3.10.129.110">
    <property type="entry name" value="Polyketide synthase dehydratase"/>
    <property type="match status" value="1"/>
</dbReference>
<dbReference type="SUPFAM" id="SSF53901">
    <property type="entry name" value="Thiolase-like"/>
    <property type="match status" value="1"/>
</dbReference>
<dbReference type="Pfam" id="PF00109">
    <property type="entry name" value="ketoacyl-synt"/>
    <property type="match status" value="1"/>
</dbReference>
<dbReference type="Gene3D" id="3.90.550.10">
    <property type="entry name" value="Spore Coat Polysaccharide Biosynthesis Protein SpsA, Chain A"/>
    <property type="match status" value="1"/>
</dbReference>
<dbReference type="InterPro" id="IPR049900">
    <property type="entry name" value="PKS_mFAS_DH"/>
</dbReference>
<dbReference type="Gene3D" id="3.30.70.3290">
    <property type="match status" value="1"/>
</dbReference>
<dbReference type="Proteomes" id="UP001642540">
    <property type="component" value="Unassembled WGS sequence"/>
</dbReference>
<evidence type="ECO:0000256" key="6">
    <source>
        <dbReference type="ARBA" id="ARBA00023315"/>
    </source>
</evidence>
<dbReference type="Pfam" id="PF08240">
    <property type="entry name" value="ADH_N"/>
    <property type="match status" value="1"/>
</dbReference>
<dbReference type="SMART" id="SM00823">
    <property type="entry name" value="PKS_PP"/>
    <property type="match status" value="1"/>
</dbReference>
<dbReference type="Pfam" id="PF00107">
    <property type="entry name" value="ADH_zinc_N"/>
    <property type="match status" value="1"/>
</dbReference>
<dbReference type="PROSITE" id="PS52004">
    <property type="entry name" value="KS3_2"/>
    <property type="match status" value="1"/>
</dbReference>
<dbReference type="Gene3D" id="3.40.50.720">
    <property type="entry name" value="NAD(P)-binding Rossmann-like Domain"/>
    <property type="match status" value="4"/>
</dbReference>
<dbReference type="SUPFAM" id="SSF51735">
    <property type="entry name" value="NAD(P)-binding Rossmann-fold domains"/>
    <property type="match status" value="4"/>
</dbReference>
<organism evidence="12 13">
    <name type="scientific">Orchesella dallaii</name>
    <dbReference type="NCBI Taxonomy" id="48710"/>
    <lineage>
        <taxon>Eukaryota</taxon>
        <taxon>Metazoa</taxon>
        <taxon>Ecdysozoa</taxon>
        <taxon>Arthropoda</taxon>
        <taxon>Hexapoda</taxon>
        <taxon>Collembola</taxon>
        <taxon>Entomobryomorpha</taxon>
        <taxon>Entomobryoidea</taxon>
        <taxon>Orchesellidae</taxon>
        <taxon>Orchesellinae</taxon>
        <taxon>Orchesella</taxon>
    </lineage>
</organism>
<dbReference type="SUPFAM" id="SSF47336">
    <property type="entry name" value="ACP-like"/>
    <property type="match status" value="1"/>
</dbReference>
<feature type="region of interest" description="N-terminal hotdog fold" evidence="7">
    <location>
        <begin position="1156"/>
        <end position="1299"/>
    </location>
</feature>
<dbReference type="InterPro" id="IPR020806">
    <property type="entry name" value="PKS_PP-bd"/>
</dbReference>
<reference evidence="12 13" key="1">
    <citation type="submission" date="2024-08" db="EMBL/GenBank/DDBJ databases">
        <authorList>
            <person name="Cucini C."/>
            <person name="Frati F."/>
        </authorList>
    </citation>
    <scope>NUCLEOTIDE SEQUENCE [LARGE SCALE GENOMIC DNA]</scope>
</reference>
<feature type="domain" description="Ketosynthase family 3 (KS3)" evidence="10">
    <location>
        <begin position="256"/>
        <end position="674"/>
    </location>
</feature>
<name>A0ABP1R6W0_9HEXA</name>
<feature type="domain" description="PKS/mFAS DH" evidence="11">
    <location>
        <begin position="1156"/>
        <end position="1458"/>
    </location>
</feature>
<dbReference type="SMART" id="SM00827">
    <property type="entry name" value="PKS_AT"/>
    <property type="match status" value="1"/>
</dbReference>
<dbReference type="Pfam" id="PF22621">
    <property type="entry name" value="CurL-like_PKS_C"/>
    <property type="match status" value="1"/>
</dbReference>
<dbReference type="SMART" id="SM00826">
    <property type="entry name" value="PKS_DH"/>
    <property type="match status" value="1"/>
</dbReference>
<dbReference type="SUPFAM" id="SSF52151">
    <property type="entry name" value="FabD/lysophospholipase-like"/>
    <property type="match status" value="1"/>
</dbReference>
<feature type="domain" description="Carrier" evidence="9">
    <location>
        <begin position="2707"/>
        <end position="2784"/>
    </location>
</feature>
<comment type="caution">
    <text evidence="12">The sequence shown here is derived from an EMBL/GenBank/DDBJ whole genome shotgun (WGS) entry which is preliminary data.</text>
</comment>
<dbReference type="InterPro" id="IPR020843">
    <property type="entry name" value="ER"/>
</dbReference>
<dbReference type="InterPro" id="IPR036736">
    <property type="entry name" value="ACP-like_sf"/>
</dbReference>
<feature type="active site" description="Proton donor; for dehydratase activity" evidence="7">
    <location>
        <position position="1375"/>
    </location>
</feature>
<dbReference type="Gene3D" id="3.40.366.10">
    <property type="entry name" value="Malonyl-Coenzyme A Acyl Carrier Protein, domain 2"/>
    <property type="match status" value="1"/>
</dbReference>
<dbReference type="EMBL" id="CAXLJM020000057">
    <property type="protein sequence ID" value="CAL8118587.1"/>
    <property type="molecule type" value="Genomic_DNA"/>
</dbReference>
<dbReference type="Pfam" id="PF14765">
    <property type="entry name" value="PS-DH"/>
    <property type="match status" value="1"/>
</dbReference>
<dbReference type="InterPro" id="IPR014030">
    <property type="entry name" value="Ketoacyl_synth_N"/>
</dbReference>
<dbReference type="SUPFAM" id="SSF53335">
    <property type="entry name" value="S-adenosyl-L-methionine-dependent methyltransferases"/>
    <property type="match status" value="1"/>
</dbReference>
<sequence>MRGVEAWVTTVVEDKSVANALVLANSLRRTFTKKKIVVLASPTLETKNRKLLTSTFDQVFCLDPYAVNGWIGLKDYAKLECLKLTLFGKCVYLDPEVLVLKNCDEIFDDYGEEFHAVVQSNGVPDTSVFCFIPSSNLFDELVATGKKKYDMKEQVSFDGYMKDWLINQKGFGKLDDKYNHLVSLNLASAEEFSIAKLPNEISDELFKSGFPCFDGLMESAVLKYWKKVYEEDVLSNTNKLDSGSTTISPQISPELLDAVAIVGISCRQPGANNLDEFWNLLIHGHEGIRKVPSDRWTKEHGCKTDSSHQSTTGGFLNFPIDEFDSKFFGISRTEMEFLDCQQRLLLEVTYEALENAAINPISLRGTHIGVFTGAWTYDYKDLLVQSNHEEFYRTYMGNSFGAGAARLSHFLGLTGPSVSTESGCSSAMVAVDLACKSLRSGETPLALACGVNLLLNPFSKDTMSFVVAGDGRCKTFDESADGFGRAEGCGVLVLKRYSDAVKDGDNVWALIRGSSCVQEGVSKSMGTPTVHCESLAMSLALKDANVKPNDVSYVEAHGTGTSLGDPLEISAITQVYGNNRIEPLVIGSVKTNVGHTESCSGITGIIKVVTSLQNETIPAHLNLKKLNPKINLHAIPAQIPMNALPWPKNNRKPRLAGVSSFGITGTDGHLIMQDTPEGISCPKLNFDMERPTHIMKLSAKTEEALEALLIQYQNFLEDEAQKKELNFADIAHTANTGRASFSHRVILTAKNCADAKKMIQSKKYLKNEAPEGQSEKVCFLFTGQGSQYVGMSKQLYDTSPVFRMNFDKCNKIFQEQFKLNLKEAIWGSPSTAQLSKSLYSQTAIFCVEYALLKLWESWGIKPDYVLGHSLGEFAAAVAANILSMEDAVKLVAERSRLVESLPSGKMLVVKADKDTVERVLKDYSISHPDFWLDYAALNSNDQTVLAGASEDVELFAAFCSLRRQIKTHILDASHAFHSRLMNPILEKYRKVAETIKGAKSSTTEASCSYISGVYGKLVSNIKDLLAPQYWVDHTREKVNFIEACNAAAAEGCKYFVEIGPQPILSALVMENSSGGGSGLPTCLPSLRRSEENWKTVFGTLSKLYLNGWMVNWKGVDKFYSRSKLRLPTYPFQRKKFWFNTQNMNGANAFVNSNQIHPLLGCIFHNASGSKLFQVGIDLKKVEYIKDHVVGKRVIFPGAGYLEMCLAAGHTATEGLTDTFCRPSGPLTIENLKISAPLAIDEKQICQMQVVMDSKYDTATGENASGGIKVEVYKQQYMDGEAPKWTQHAISYFTPAPVNYDELRFRETYNYTKIKESCQTQVPISDLYGKLAESGLKFGPHFQSLTKIWKGKCGVLADAKIPSDFRNYVMHPVLLDAMLQAAMVVQSKGQPISTLHVPISIKKFTWLENTESDHFSIYSAFTSDSDEGDMISVLFDGNGKIIAFMSGMEFVETSVQAMESLLESQDNQLPPMQNEVWKPQLGVNQSRVNIWEDVFKKEMFIPEMQDVFFGGANYMSKKDSEREYLFEQLCYGYTLNGYYELGWNPSVGQQFHIDKLMGDLQILPQHRRLVRYHIKVFEREGIVQFISDFQFKVVSVPPSPIEVHQLLQKTRKKFQEHENVNIGIALYTSCGAKFASILKGKDSALNILFPQDPSLPSVEGFYTEAYSYSKLDQLCIKRLEKFIIESASSAGILRILEVGAGTGNFTGGILKMCRDHNLNFEYTFTDISPAFFINAEKKFEEFKDVLKYRVLNVEEDAKSQGFCPGYFDFIFGADVIHATKDLSESISNLRQLLRPKGLLSLVEGAKENYITTVFGLLEGYWRFTDLNIRQHHPLVNGETWRNLCLSSGFDQAVAVPCSEYYYAFVLARASEKEEKIQRHVTFSQTGNWLVFAEADEVSKHILHKLSMYRPVIHVRKSNTFEQNDNGTVFGINVNKPENMAKLFACVKGQQFGDAKLEGIIYLWGLTGGKLDQADISQPFLNLCQAVVEMKQVKIPKMLAVTKGVYPIGDHVCENPASSTIWGIGKSFANEYNTRVRLIDLAPDQDPIQSAEETFSEIWNDDVEQLVAYRENVRYYQRLMRTKITEKALKLPQSDRFQLVLPQTKAISDLKFGTLGKFLLKSNEVEICVKAAALNFRDVFAVLKPDKQFENINCVGSDFAGIVSNIGSNVTKWKVGDHVFGCNLESGALPSHVRTVEDAIVRKPKNFTFGECATLPAVFATAYYSLITVAKMQKGETILIHTASGGVGLSAIQIAQELGVKIIATAGSCRKRAYLRNLGIDHVFHSRNTNYEKEIMKVTGGKGVDIVLNSLTGPGFKEASLNVCSRNARFIEMSKLSIWQPEEAKLLRSDVEYTIVDLTSVGLEVWSMLFAKLDELMKGEKVKSIPYVRFDGVHIREALTYLQKAKHIGKIVCVMPQVKFQGGHYTAETPLFNEESTYMVTGGLGGIGFEVVKWMASNEGAKNLIIVSRSYPKENHMQAIKQLRANGVNVIARSVDVGDYATCKRFIESIEHPSSGLPPLRGIMHCAGVLSDATLMNQSWEKFLSTFRPKIKGTWNLHELTKHCNLEHFVMFSSMAATFGPPGQSNHAAGNAYLDALANCRDSMGLTALTINWGQWSTVGIAAGKEVRGVFPFSPQRGIAALGATMRSRWTQIGIVDLDYGILCKVFPQSKHLAQTMIGASSESSFITSVSSDKFWEDVDSAKDEDKAPVIKKYIKLLLKQILKLDDEDPIDDHSNFQDLGLDSLMMIELKNNLQTILGGRMVIGPTALADCNNIDDLTERLLKQMNEDGSSSSDSDMEKSPEEKLSPEELIKLIKEDSILPETVGAVKGQPIMKLSHAKTYLLTGITGNLGPHILKELLKYSQIETIYCLMRKTSNPLQRLKKILTDTKTIENIDLKKVKIIVGDLGTPNFGLADAEYDSLAQEIDAVIHCAVKSNHIESYGMNSMRKVNVFGTLYVLEFCSHLKTKHLFHSSSIVAVASTDQEGALSENWPTVDELEGVTDLGYPVSKMICDRLVQQSVLRGLPCKAFRFGGLIGHSKSGTFRHYNNHLMLRFLCYMKLGAMPSVPVPAILLPVDLSANVALKIFFDEENAPFDIYNLCHPTPALEQEFPLLAKEFGYEVDVVDYNEFVNRFEREGEDSLLYPFKGLYENEDRYNNLMAFPDAIRKWLEHPDKFFSVKKVSKVIPEYVDSLQSTWDYVRRDLLYARETGLFQKFKLAT</sequence>
<gene>
    <name evidence="12" type="ORF">ODALV1_LOCUS18199</name>
</gene>
<keyword evidence="4" id="KW-0521">NADP</keyword>
<keyword evidence="6" id="KW-0012">Acyltransferase</keyword>
<feature type="active site" description="Proton acceptor; for dehydratase activity" evidence="7">
    <location>
        <position position="1187"/>
    </location>
</feature>
<dbReference type="InterPro" id="IPR016035">
    <property type="entry name" value="Acyl_Trfase/lysoPLipase"/>
</dbReference>
<dbReference type="SUPFAM" id="SSF55048">
    <property type="entry name" value="Probable ACP-binding domain of malonyl-CoA ACP transacylase"/>
    <property type="match status" value="1"/>
</dbReference>
<dbReference type="Pfam" id="PF00550">
    <property type="entry name" value="PP-binding"/>
    <property type="match status" value="1"/>
</dbReference>
<dbReference type="Pfam" id="PF02801">
    <property type="entry name" value="Ketoacyl-synt_C"/>
    <property type="match status" value="1"/>
</dbReference>
<dbReference type="InterPro" id="IPR050091">
    <property type="entry name" value="PKS_NRPS_Biosynth_Enz"/>
</dbReference>
<dbReference type="InterPro" id="IPR013217">
    <property type="entry name" value="Methyltransf_12"/>
</dbReference>
<evidence type="ECO:0000256" key="4">
    <source>
        <dbReference type="ARBA" id="ARBA00022857"/>
    </source>
</evidence>
<proteinExistence type="predicted"/>
<dbReference type="InterPro" id="IPR057326">
    <property type="entry name" value="KR_dom"/>
</dbReference>
<dbReference type="SMART" id="SM00825">
    <property type="entry name" value="PKS_KS"/>
    <property type="match status" value="1"/>
</dbReference>
<dbReference type="Pfam" id="PF00698">
    <property type="entry name" value="Acyl_transf_1"/>
    <property type="match status" value="1"/>
</dbReference>
<dbReference type="InterPro" id="IPR013154">
    <property type="entry name" value="ADH-like_N"/>
</dbReference>
<evidence type="ECO:0000259" key="10">
    <source>
        <dbReference type="PROSITE" id="PS52004"/>
    </source>
</evidence>
<evidence type="ECO:0000259" key="9">
    <source>
        <dbReference type="PROSITE" id="PS50075"/>
    </source>
</evidence>
<dbReference type="InterPro" id="IPR009081">
    <property type="entry name" value="PP-bd_ACP"/>
</dbReference>
<accession>A0ABP1R6W0</accession>
<evidence type="ECO:0000256" key="2">
    <source>
        <dbReference type="ARBA" id="ARBA00022553"/>
    </source>
</evidence>
<dbReference type="Pfam" id="PF08659">
    <property type="entry name" value="KR"/>
    <property type="match status" value="1"/>
</dbReference>
<keyword evidence="13" id="KW-1185">Reference proteome</keyword>
<keyword evidence="1" id="KW-0596">Phosphopantetheine</keyword>
<dbReference type="PANTHER" id="PTHR43775">
    <property type="entry name" value="FATTY ACID SYNTHASE"/>
    <property type="match status" value="1"/>
</dbReference>
<dbReference type="SUPFAM" id="SSF53448">
    <property type="entry name" value="Nucleotide-diphospho-sugar transferases"/>
    <property type="match status" value="1"/>
</dbReference>
<protein>
    <recommendedName>
        <fullName evidence="14">Erythronolide synthase, modules 3 and 4</fullName>
    </recommendedName>
</protein>
<dbReference type="Gene3D" id="3.40.50.150">
    <property type="entry name" value="Vaccinia Virus protein VP39"/>
    <property type="match status" value="1"/>
</dbReference>
<dbReference type="Gene3D" id="3.40.47.10">
    <property type="match status" value="1"/>
</dbReference>
<dbReference type="InterPro" id="IPR001227">
    <property type="entry name" value="Ac_transferase_dom_sf"/>
</dbReference>
<dbReference type="InterPro" id="IPR020841">
    <property type="entry name" value="PKS_Beta-ketoAc_synthase_dom"/>
</dbReference>
<dbReference type="InterPro" id="IPR036291">
    <property type="entry name" value="NAD(P)-bd_dom_sf"/>
</dbReference>
<dbReference type="SUPFAM" id="SSF50129">
    <property type="entry name" value="GroES-like"/>
    <property type="match status" value="1"/>
</dbReference>
<dbReference type="InterPro" id="IPR014043">
    <property type="entry name" value="Acyl_transferase_dom"/>
</dbReference>
<evidence type="ECO:0000256" key="7">
    <source>
        <dbReference type="PROSITE-ProRule" id="PRU01363"/>
    </source>
</evidence>
<dbReference type="InterPro" id="IPR029044">
    <property type="entry name" value="Nucleotide-diphossugar_trans"/>
</dbReference>
<dbReference type="Pfam" id="PF21089">
    <property type="entry name" value="PKS_DH_N"/>
    <property type="match status" value="1"/>
</dbReference>
<dbReference type="InterPro" id="IPR016036">
    <property type="entry name" value="Malonyl_transacylase_ACP-bd"/>
</dbReference>
<evidence type="ECO:0008006" key="14">
    <source>
        <dbReference type="Google" id="ProtNLM"/>
    </source>
</evidence>
<dbReference type="InterPro" id="IPR049552">
    <property type="entry name" value="PKS_DH_N"/>
</dbReference>
<evidence type="ECO:0000256" key="5">
    <source>
        <dbReference type="ARBA" id="ARBA00023268"/>
    </source>
</evidence>
<evidence type="ECO:0000313" key="13">
    <source>
        <dbReference type="Proteomes" id="UP001642540"/>
    </source>
</evidence>
<dbReference type="CDD" id="cd08955">
    <property type="entry name" value="KR_2_FAS_SDR_x"/>
    <property type="match status" value="1"/>
</dbReference>
<dbReference type="Pfam" id="PF07993">
    <property type="entry name" value="NAD_binding_4"/>
    <property type="match status" value="1"/>
</dbReference>
<keyword evidence="5" id="KW-0511">Multifunctional enzyme</keyword>
<dbReference type="CDD" id="cd05195">
    <property type="entry name" value="enoyl_red"/>
    <property type="match status" value="1"/>
</dbReference>
<dbReference type="InterPro" id="IPR029063">
    <property type="entry name" value="SAM-dependent_MTases_sf"/>
</dbReference>
<dbReference type="InterPro" id="IPR016039">
    <property type="entry name" value="Thiolase-like"/>
</dbReference>
<feature type="compositionally biased region" description="Basic and acidic residues" evidence="8">
    <location>
        <begin position="2795"/>
        <end position="2804"/>
    </location>
</feature>
<dbReference type="PROSITE" id="PS52019">
    <property type="entry name" value="PKS_MFAS_DH"/>
    <property type="match status" value="1"/>
</dbReference>
<evidence type="ECO:0000313" key="12">
    <source>
        <dbReference type="EMBL" id="CAL8118587.1"/>
    </source>
</evidence>
<evidence type="ECO:0000259" key="11">
    <source>
        <dbReference type="PROSITE" id="PS52019"/>
    </source>
</evidence>
<dbReference type="PANTHER" id="PTHR43775:SF37">
    <property type="entry name" value="SI:DKEY-61P9.11"/>
    <property type="match status" value="1"/>
</dbReference>
<feature type="region of interest" description="C-terminal hotdog fold" evidence="7">
    <location>
        <begin position="1318"/>
        <end position="1458"/>
    </location>
</feature>
<dbReference type="InterPro" id="IPR014031">
    <property type="entry name" value="Ketoacyl_synth_C"/>
</dbReference>
<dbReference type="InterPro" id="IPR011032">
    <property type="entry name" value="GroES-like_sf"/>
</dbReference>
<dbReference type="SMART" id="SM00829">
    <property type="entry name" value="PKS_ER"/>
    <property type="match status" value="1"/>
</dbReference>
<dbReference type="SMART" id="SM00822">
    <property type="entry name" value="PKS_KR"/>
    <property type="match status" value="1"/>
</dbReference>
<dbReference type="InterPro" id="IPR018201">
    <property type="entry name" value="Ketoacyl_synth_AS"/>
</dbReference>
<dbReference type="InterPro" id="IPR049551">
    <property type="entry name" value="PKS_DH_C"/>
</dbReference>
<dbReference type="PROSITE" id="PS50075">
    <property type="entry name" value="CARRIER"/>
    <property type="match status" value="1"/>
</dbReference>
<dbReference type="InterPro" id="IPR013968">
    <property type="entry name" value="PKS_KR"/>
</dbReference>
<dbReference type="PROSITE" id="PS00606">
    <property type="entry name" value="KS3_1"/>
    <property type="match status" value="1"/>
</dbReference>
<dbReference type="Gene3D" id="1.10.1200.10">
    <property type="entry name" value="ACP-like"/>
    <property type="match status" value="1"/>
</dbReference>
<dbReference type="InterPro" id="IPR013120">
    <property type="entry name" value="FAR_NAD-bd"/>
</dbReference>
<evidence type="ECO:0000256" key="8">
    <source>
        <dbReference type="SAM" id="MobiDB-lite"/>
    </source>
</evidence>
<keyword evidence="2" id="KW-0597">Phosphoprotein</keyword>
<dbReference type="CDD" id="cd00833">
    <property type="entry name" value="PKS"/>
    <property type="match status" value="1"/>
</dbReference>